<dbReference type="Pfam" id="PF04268">
    <property type="entry name" value="SoxG"/>
    <property type="match status" value="1"/>
</dbReference>
<dbReference type="SUPFAM" id="SSF103025">
    <property type="entry name" value="Folate-binding domain"/>
    <property type="match status" value="1"/>
</dbReference>
<dbReference type="Gene3D" id="3.30.1360.120">
    <property type="entry name" value="Probable tRNA modification gtpase trme, domain 1"/>
    <property type="match status" value="1"/>
</dbReference>
<reference evidence="2" key="1">
    <citation type="submission" date="2019-11" db="EMBL/GenBank/DDBJ databases">
        <title>The complete genome sequence of Saccharopolyspora sp. E2A.</title>
        <authorList>
            <person name="Zhang G."/>
        </authorList>
    </citation>
    <scope>NUCLEOTIDE SEQUENCE [LARGE SCALE GENOMIC DNA]</scope>
    <source>
        <strain evidence="2">E2A</strain>
    </source>
</reference>
<dbReference type="AlphaFoldDB" id="A0A5Q3QI22"/>
<evidence type="ECO:0000313" key="2">
    <source>
        <dbReference type="Proteomes" id="UP000371041"/>
    </source>
</evidence>
<accession>A0A5Q3QI22</accession>
<name>A0A5Q3QI22_9PSEU</name>
<dbReference type="InterPro" id="IPR027266">
    <property type="entry name" value="TrmE/GcvT-like"/>
</dbReference>
<dbReference type="KEGG" id="sace:GIY23_13995"/>
<proteinExistence type="predicted"/>
<dbReference type="Proteomes" id="UP000371041">
    <property type="component" value="Chromosome"/>
</dbReference>
<gene>
    <name evidence="1" type="ORF">GIY23_13995</name>
</gene>
<evidence type="ECO:0000313" key="1">
    <source>
        <dbReference type="EMBL" id="QGK70487.1"/>
    </source>
</evidence>
<sequence>MMADTYGESPLVARADTLVAAADPGAVRLRELPFRAQVNLRVDPKSPAAERIGTAIGVMLPNQGGEVATNNDLTVLWLGPDEWLVLGPDHDTDRILTLLRDALDDDFGSVTDVSAHRTVIDISGPRTRELLAKGCSLDLHPRVFGAHQCAQTLLGRAQVVLLCWDEQRPHYWLFVRASFARHVVDWLNDACLEYRGGWP</sequence>
<organism evidence="1 2">
    <name type="scientific">Allosaccharopolyspora coralli</name>
    <dbReference type="NCBI Taxonomy" id="2665642"/>
    <lineage>
        <taxon>Bacteria</taxon>
        <taxon>Bacillati</taxon>
        <taxon>Actinomycetota</taxon>
        <taxon>Actinomycetes</taxon>
        <taxon>Pseudonocardiales</taxon>
        <taxon>Pseudonocardiaceae</taxon>
        <taxon>Allosaccharopolyspora</taxon>
    </lineage>
</organism>
<dbReference type="EMBL" id="CP045929">
    <property type="protein sequence ID" value="QGK70487.1"/>
    <property type="molecule type" value="Genomic_DNA"/>
</dbReference>
<protein>
    <submittedName>
        <fullName evidence="1">Sarcosine oxidase subunit gamma</fullName>
    </submittedName>
</protein>
<dbReference type="Gene3D" id="3.30.70.1520">
    <property type="entry name" value="Heterotetrameric sarcosine oxidase"/>
    <property type="match status" value="1"/>
</dbReference>
<dbReference type="InterPro" id="IPR007375">
    <property type="entry name" value="SoxG"/>
</dbReference>
<keyword evidence="2" id="KW-1185">Reference proteome</keyword>